<dbReference type="KEGG" id="psti:SOO65_14125"/>
<dbReference type="EMBL" id="CP139487">
    <property type="protein sequence ID" value="WPU63828.1"/>
    <property type="molecule type" value="Genomic_DNA"/>
</dbReference>
<dbReference type="AlphaFoldDB" id="A0AAX4HL13"/>
<organism evidence="2 3">
    <name type="scientific">Peredibacter starrii</name>
    <dbReference type="NCBI Taxonomy" id="28202"/>
    <lineage>
        <taxon>Bacteria</taxon>
        <taxon>Pseudomonadati</taxon>
        <taxon>Bdellovibrionota</taxon>
        <taxon>Bacteriovoracia</taxon>
        <taxon>Bacteriovoracales</taxon>
        <taxon>Bacteriovoracaceae</taxon>
        <taxon>Peredibacter</taxon>
    </lineage>
</organism>
<dbReference type="PROSITE" id="PS51257">
    <property type="entry name" value="PROKAR_LIPOPROTEIN"/>
    <property type="match status" value="1"/>
</dbReference>
<accession>A0AAX4HL13</accession>
<feature type="chain" id="PRO_5043960140" evidence="1">
    <location>
        <begin position="22"/>
        <end position="375"/>
    </location>
</feature>
<reference evidence="2 3" key="1">
    <citation type="submission" date="2023-11" db="EMBL/GenBank/DDBJ databases">
        <title>Peredibacter starrii A3.12.</title>
        <authorList>
            <person name="Mitchell R.J."/>
        </authorList>
    </citation>
    <scope>NUCLEOTIDE SEQUENCE [LARGE SCALE GENOMIC DNA]</scope>
    <source>
        <strain evidence="2 3">A3.12</strain>
    </source>
</reference>
<name>A0AAX4HL13_9BACT</name>
<dbReference type="Proteomes" id="UP001324634">
    <property type="component" value="Chromosome"/>
</dbReference>
<feature type="signal peptide" evidence="1">
    <location>
        <begin position="1"/>
        <end position="21"/>
    </location>
</feature>
<sequence length="375" mass="40043">MKLQKGLATLATLSLLGLSVACNDSGDGDDKYAQGLTDGKAQGYKEGYDVGYDDGYADGDAAGYERAKTYFASADYLKGFADGKVEGTNLGYAQGYNVGKQDGKTEGYNTGYNVGYSDGDADGYDRGYDHGYDDGYDANTGTGAYNSGYAAGQASAQTTAYNNGYADGNADGYELGYDDGAADGYDVGYDAGWDDGWDVGYDDGYYGLSVGKTKKLKGYANVLSMFHNDLIDYSKISAPKQTKRGLVANGKLLFSETSVTNKDTLKRAAAVEQYLVVEMAKQVKGKFGLSAERSLKVAKAANHFRKYSSNRALTAEDTNAYATEIMGSNFAQITKAYESGMKGDLSSFNSVMEKAAAKNETSPEKMAEIVTKLFI</sequence>
<evidence type="ECO:0000313" key="2">
    <source>
        <dbReference type="EMBL" id="WPU63828.1"/>
    </source>
</evidence>
<keyword evidence="1" id="KW-0732">Signal</keyword>
<evidence type="ECO:0000313" key="3">
    <source>
        <dbReference type="Proteomes" id="UP001324634"/>
    </source>
</evidence>
<proteinExistence type="predicted"/>
<protein>
    <submittedName>
        <fullName evidence="2">Uncharacterized protein</fullName>
    </submittedName>
</protein>
<evidence type="ECO:0000256" key="1">
    <source>
        <dbReference type="SAM" id="SignalP"/>
    </source>
</evidence>
<keyword evidence="3" id="KW-1185">Reference proteome</keyword>
<dbReference type="RefSeq" id="WP_321391298.1">
    <property type="nucleotide sequence ID" value="NZ_CP139487.1"/>
</dbReference>
<gene>
    <name evidence="2" type="ORF">SOO65_14125</name>
</gene>